<feature type="region of interest" description="Disordered" evidence="3">
    <location>
        <begin position="1"/>
        <end position="20"/>
    </location>
</feature>
<dbReference type="PANTHER" id="PTHR30367:SF1">
    <property type="entry name" value="MULTIDRUG RESISTANCE PROTEIN MDTN"/>
    <property type="match status" value="1"/>
</dbReference>
<dbReference type="InterPro" id="IPR058625">
    <property type="entry name" value="MdtA-like_BSH"/>
</dbReference>
<feature type="transmembrane region" description="Helical" evidence="4">
    <location>
        <begin position="40"/>
        <end position="58"/>
    </location>
</feature>
<feature type="domain" description="p-hydroxybenzoic acid efflux pump subunit AaeA-like beta-barrel" evidence="6">
    <location>
        <begin position="263"/>
        <end position="359"/>
    </location>
</feature>
<dbReference type="Pfam" id="PF25917">
    <property type="entry name" value="BSH_RND"/>
    <property type="match status" value="1"/>
</dbReference>
<keyword evidence="8" id="KW-1185">Reference proteome</keyword>
<dbReference type="Gene3D" id="2.40.30.170">
    <property type="match status" value="1"/>
</dbReference>
<organism evidence="7 8">
    <name type="scientific">Shewanella maritima</name>
    <dbReference type="NCBI Taxonomy" id="2520507"/>
    <lineage>
        <taxon>Bacteria</taxon>
        <taxon>Pseudomonadati</taxon>
        <taxon>Pseudomonadota</taxon>
        <taxon>Gammaproteobacteria</taxon>
        <taxon>Alteromonadales</taxon>
        <taxon>Shewanellaceae</taxon>
        <taxon>Shewanella</taxon>
    </lineage>
</organism>
<keyword evidence="4" id="KW-1133">Transmembrane helix</keyword>
<dbReference type="Pfam" id="PF25963">
    <property type="entry name" value="Beta-barrel_AAEA"/>
    <property type="match status" value="1"/>
</dbReference>
<name>A0A411PE06_9GAMM</name>
<dbReference type="InterPro" id="IPR058634">
    <property type="entry name" value="AaeA-lik-b-barrel"/>
</dbReference>
<reference evidence="7 8" key="1">
    <citation type="submission" date="2019-02" db="EMBL/GenBank/DDBJ databases">
        <title>Shewanella sp. D4-2 isolated from Dokdo Island.</title>
        <authorList>
            <person name="Baek K."/>
        </authorList>
    </citation>
    <scope>NUCLEOTIDE SEQUENCE [LARGE SCALE GENOMIC DNA]</scope>
    <source>
        <strain evidence="7 8">D4-2</strain>
    </source>
</reference>
<dbReference type="GO" id="GO:0015562">
    <property type="term" value="F:efflux transmembrane transporter activity"/>
    <property type="evidence" value="ECO:0007669"/>
    <property type="project" value="InterPro"/>
</dbReference>
<evidence type="ECO:0000259" key="5">
    <source>
        <dbReference type="Pfam" id="PF25917"/>
    </source>
</evidence>
<dbReference type="PANTHER" id="PTHR30367">
    <property type="entry name" value="P-HYDROXYBENZOIC ACID EFFLUX PUMP SUBUNIT AAEA-RELATED"/>
    <property type="match status" value="1"/>
</dbReference>
<feature type="coiled-coil region" evidence="2">
    <location>
        <begin position="135"/>
        <end position="200"/>
    </location>
</feature>
<dbReference type="SUPFAM" id="SSF111369">
    <property type="entry name" value="HlyD-like secretion proteins"/>
    <property type="match status" value="2"/>
</dbReference>
<evidence type="ECO:0000313" key="8">
    <source>
        <dbReference type="Proteomes" id="UP000291106"/>
    </source>
</evidence>
<dbReference type="OrthoDB" id="8958519at2"/>
<dbReference type="EMBL" id="CP036200">
    <property type="protein sequence ID" value="QBF81827.1"/>
    <property type="molecule type" value="Genomic_DNA"/>
</dbReference>
<comment type="similarity">
    <text evidence="1">Belongs to the membrane fusion protein (MFP) (TC 8.A.1) family.</text>
</comment>
<gene>
    <name evidence="7" type="ORF">EXU30_03290</name>
</gene>
<dbReference type="Gene3D" id="1.10.287.470">
    <property type="entry name" value="Helix hairpin bin"/>
    <property type="match status" value="1"/>
</dbReference>
<dbReference type="RefSeq" id="WP_130597801.1">
    <property type="nucleotide sequence ID" value="NZ_CP036200.1"/>
</dbReference>
<accession>A0A411PE06</accession>
<dbReference type="InterPro" id="IPR050393">
    <property type="entry name" value="MFP_Efflux_Pump"/>
</dbReference>
<keyword evidence="4" id="KW-0812">Transmembrane</keyword>
<dbReference type="Gene3D" id="2.40.50.100">
    <property type="match status" value="1"/>
</dbReference>
<evidence type="ECO:0000256" key="2">
    <source>
        <dbReference type="SAM" id="Coils"/>
    </source>
</evidence>
<dbReference type="Proteomes" id="UP000291106">
    <property type="component" value="Chromosome"/>
</dbReference>
<dbReference type="AlphaFoldDB" id="A0A411PE06"/>
<protein>
    <submittedName>
        <fullName evidence="7">HlyD family secretion protein</fullName>
    </submittedName>
</protein>
<evidence type="ECO:0000256" key="4">
    <source>
        <dbReference type="SAM" id="Phobius"/>
    </source>
</evidence>
<evidence type="ECO:0000256" key="3">
    <source>
        <dbReference type="SAM" id="MobiDB-lite"/>
    </source>
</evidence>
<evidence type="ECO:0000259" key="6">
    <source>
        <dbReference type="Pfam" id="PF25963"/>
    </source>
</evidence>
<proteinExistence type="inferred from homology"/>
<feature type="domain" description="Multidrug resistance protein MdtA-like barrel-sandwich hybrid" evidence="5">
    <location>
        <begin position="75"/>
        <end position="258"/>
    </location>
</feature>
<keyword evidence="4" id="KW-0472">Membrane</keyword>
<sequence>MKEKSSELANLSEAESGSDVIEQGKDAEAIAQKPEKVRKLTNYLLLLIGVMIVFSMIADRIIPITDNARIKGYVVPIKPQVSGQVMDILVQPNQLINRGDVLVKLNPADYEIAVAQAKQSLELAGQQVGAQTASIASAQARLTSANVEKEAIELQTKRLLAMSERGVISNAEADDARAKLAAARANVLNAEADLERAKQQLGSDGEENTQVKSALLALEQAHLNLERCVIKAPTDGGVSNFSLSEGFYASVGQPLMTFVSTESLWVEAYFRENSLGNVKVGDPVEIALDFAPGKIIKGKVSSVDWGIDWGQSNQAGKLAEASTQTGWLRQTQMLPITIEFERNEAKGVLRIGGQADVIVYTDDNWFFNTLGKFWIRVVSYLSYAR</sequence>
<evidence type="ECO:0000313" key="7">
    <source>
        <dbReference type="EMBL" id="QBF81827.1"/>
    </source>
</evidence>
<evidence type="ECO:0000256" key="1">
    <source>
        <dbReference type="ARBA" id="ARBA00009477"/>
    </source>
</evidence>
<keyword evidence="2" id="KW-0175">Coiled coil</keyword>
<dbReference type="KEGG" id="smai:EXU30_03290"/>